<keyword evidence="3" id="KW-1185">Reference proteome</keyword>
<dbReference type="RefSeq" id="WP_377308362.1">
    <property type="nucleotide sequence ID" value="NZ_JBHTHL010000001.1"/>
</dbReference>
<gene>
    <name evidence="2" type="ORF">Pflav_044790</name>
</gene>
<reference evidence="2 3" key="2">
    <citation type="submission" date="2020-03" db="EMBL/GenBank/DDBJ databases">
        <authorList>
            <person name="Ichikawa N."/>
            <person name="Kimura A."/>
            <person name="Kitahashi Y."/>
            <person name="Uohara A."/>
        </authorList>
    </citation>
    <scope>NUCLEOTIDE SEQUENCE [LARGE SCALE GENOMIC DNA]</scope>
    <source>
        <strain evidence="2 3">NBRC 107702</strain>
    </source>
</reference>
<evidence type="ECO:0000313" key="2">
    <source>
        <dbReference type="EMBL" id="BCB78069.1"/>
    </source>
</evidence>
<sequence length="63" mass="6229">MGGTPPQRSPNTRANINVLAVLATMVAACVIAAPTVKTASERPGFTVGTAGSACVGAALMVRC</sequence>
<feature type="transmembrane region" description="Helical" evidence="1">
    <location>
        <begin position="16"/>
        <end position="36"/>
    </location>
</feature>
<evidence type="ECO:0000313" key="3">
    <source>
        <dbReference type="Proteomes" id="UP000502508"/>
    </source>
</evidence>
<dbReference type="AlphaFoldDB" id="A0A6F8XW90"/>
<dbReference type="EMBL" id="AP022870">
    <property type="protein sequence ID" value="BCB78069.1"/>
    <property type="molecule type" value="Genomic_DNA"/>
</dbReference>
<name>A0A6F8XW90_9ACTN</name>
<reference evidence="2 3" key="1">
    <citation type="submission" date="2020-03" db="EMBL/GenBank/DDBJ databases">
        <title>Whole genome shotgun sequence of Phytohabitans flavus NBRC 107702.</title>
        <authorList>
            <person name="Komaki H."/>
            <person name="Tamura T."/>
        </authorList>
    </citation>
    <scope>NUCLEOTIDE SEQUENCE [LARGE SCALE GENOMIC DNA]</scope>
    <source>
        <strain evidence="2 3">NBRC 107702</strain>
    </source>
</reference>
<keyword evidence="1" id="KW-1133">Transmembrane helix</keyword>
<dbReference type="KEGG" id="pfla:Pflav_044790"/>
<keyword evidence="1" id="KW-0812">Transmembrane</keyword>
<dbReference type="Proteomes" id="UP000502508">
    <property type="component" value="Chromosome"/>
</dbReference>
<protein>
    <submittedName>
        <fullName evidence="2">Uncharacterized protein</fullName>
    </submittedName>
</protein>
<organism evidence="2 3">
    <name type="scientific">Phytohabitans flavus</name>
    <dbReference type="NCBI Taxonomy" id="1076124"/>
    <lineage>
        <taxon>Bacteria</taxon>
        <taxon>Bacillati</taxon>
        <taxon>Actinomycetota</taxon>
        <taxon>Actinomycetes</taxon>
        <taxon>Micromonosporales</taxon>
        <taxon>Micromonosporaceae</taxon>
    </lineage>
</organism>
<proteinExistence type="predicted"/>
<accession>A0A6F8XW90</accession>
<keyword evidence="1" id="KW-0472">Membrane</keyword>
<evidence type="ECO:0000256" key="1">
    <source>
        <dbReference type="SAM" id="Phobius"/>
    </source>
</evidence>